<dbReference type="PROSITE" id="PS51186">
    <property type="entry name" value="GNAT"/>
    <property type="match status" value="1"/>
</dbReference>
<dbReference type="Proteomes" id="UP000076744">
    <property type="component" value="Unassembled WGS sequence"/>
</dbReference>
<dbReference type="GO" id="GO:0016747">
    <property type="term" value="F:acyltransferase activity, transferring groups other than amino-acyl groups"/>
    <property type="evidence" value="ECO:0007669"/>
    <property type="project" value="InterPro"/>
</dbReference>
<gene>
    <name evidence="4" type="ORF">ISF_07597</name>
</gene>
<dbReference type="RefSeq" id="XP_018701510.1">
    <property type="nucleotide sequence ID" value="XM_018851200.1"/>
</dbReference>
<dbReference type="Pfam" id="PF00583">
    <property type="entry name" value="Acetyltransf_1"/>
    <property type="match status" value="1"/>
</dbReference>
<evidence type="ECO:0000313" key="4">
    <source>
        <dbReference type="EMBL" id="OAA55999.1"/>
    </source>
</evidence>
<dbReference type="PANTHER" id="PTHR43877">
    <property type="entry name" value="AMINOALKYLPHOSPHONATE N-ACETYLTRANSFERASE-RELATED-RELATED"/>
    <property type="match status" value="1"/>
</dbReference>
<dbReference type="InterPro" id="IPR016181">
    <property type="entry name" value="Acyl_CoA_acyltransferase"/>
</dbReference>
<sequence>MTVQSPTQITDRLSFRRASLADVAQVRALVVSAFRGASSLAGWTTEAHLFTDERISKAGLVAKIQHPGTQVIMALDEGDGGALLGCAEIVAADAAVQIGMVAVVPEIQNRGIGKALIAHLEEVARREYGARSAEMCVIASREDVIGFYGRRGYVKTERTKPFPYDLLVNGKALHDDLYFVVLEKTLSKQ</sequence>
<protein>
    <submittedName>
        <fullName evidence="4">GCN5-related N-acetyltransferase</fullName>
    </submittedName>
</protein>
<evidence type="ECO:0000256" key="1">
    <source>
        <dbReference type="ARBA" id="ARBA00022679"/>
    </source>
</evidence>
<proteinExistence type="predicted"/>
<accession>A0A167NVY9</accession>
<name>A0A167NVY9_CORFA</name>
<dbReference type="OrthoDB" id="5689at2759"/>
<organism evidence="4 5">
    <name type="scientific">Cordyceps fumosorosea (strain ARSEF 2679)</name>
    <name type="common">Isaria fumosorosea</name>
    <dbReference type="NCBI Taxonomy" id="1081104"/>
    <lineage>
        <taxon>Eukaryota</taxon>
        <taxon>Fungi</taxon>
        <taxon>Dikarya</taxon>
        <taxon>Ascomycota</taxon>
        <taxon>Pezizomycotina</taxon>
        <taxon>Sordariomycetes</taxon>
        <taxon>Hypocreomycetidae</taxon>
        <taxon>Hypocreales</taxon>
        <taxon>Cordycipitaceae</taxon>
        <taxon>Cordyceps</taxon>
    </lineage>
</organism>
<evidence type="ECO:0000313" key="5">
    <source>
        <dbReference type="Proteomes" id="UP000076744"/>
    </source>
</evidence>
<keyword evidence="5" id="KW-1185">Reference proteome</keyword>
<dbReference type="Gene3D" id="3.40.630.30">
    <property type="match status" value="1"/>
</dbReference>
<dbReference type="CDD" id="cd04301">
    <property type="entry name" value="NAT_SF"/>
    <property type="match status" value="1"/>
</dbReference>
<dbReference type="EMBL" id="AZHB01000023">
    <property type="protein sequence ID" value="OAA55999.1"/>
    <property type="molecule type" value="Genomic_DNA"/>
</dbReference>
<evidence type="ECO:0000256" key="2">
    <source>
        <dbReference type="ARBA" id="ARBA00023315"/>
    </source>
</evidence>
<reference evidence="4 5" key="1">
    <citation type="journal article" date="2016" name="Genome Biol. Evol.">
        <title>Divergent and convergent evolution of fungal pathogenicity.</title>
        <authorList>
            <person name="Shang Y."/>
            <person name="Xiao G."/>
            <person name="Zheng P."/>
            <person name="Cen K."/>
            <person name="Zhan S."/>
            <person name="Wang C."/>
        </authorList>
    </citation>
    <scope>NUCLEOTIDE SEQUENCE [LARGE SCALE GENOMIC DNA]</scope>
    <source>
        <strain evidence="4 5">ARSEF 2679</strain>
    </source>
</reference>
<dbReference type="STRING" id="1081104.A0A167NVY9"/>
<feature type="domain" description="N-acetyltransferase" evidence="3">
    <location>
        <begin position="13"/>
        <end position="187"/>
    </location>
</feature>
<dbReference type="InterPro" id="IPR000182">
    <property type="entry name" value="GNAT_dom"/>
</dbReference>
<dbReference type="InterPro" id="IPR050832">
    <property type="entry name" value="Bact_Acetyltransf"/>
</dbReference>
<keyword evidence="2" id="KW-0012">Acyltransferase</keyword>
<dbReference type="AlphaFoldDB" id="A0A167NVY9"/>
<comment type="caution">
    <text evidence="4">The sequence shown here is derived from an EMBL/GenBank/DDBJ whole genome shotgun (WGS) entry which is preliminary data.</text>
</comment>
<dbReference type="SUPFAM" id="SSF55729">
    <property type="entry name" value="Acyl-CoA N-acyltransferases (Nat)"/>
    <property type="match status" value="1"/>
</dbReference>
<keyword evidence="1 4" id="KW-0808">Transferase</keyword>
<evidence type="ECO:0000259" key="3">
    <source>
        <dbReference type="PROSITE" id="PS51186"/>
    </source>
</evidence>
<dbReference type="GeneID" id="30023889"/>